<dbReference type="InParanoid" id="A0A0G4EZN0"/>
<evidence type="ECO:0000313" key="3">
    <source>
        <dbReference type="Proteomes" id="UP000041254"/>
    </source>
</evidence>
<evidence type="ECO:0000313" key="2">
    <source>
        <dbReference type="EMBL" id="CEM04469.1"/>
    </source>
</evidence>
<evidence type="ECO:0000256" key="1">
    <source>
        <dbReference type="SAM" id="MobiDB-lite"/>
    </source>
</evidence>
<feature type="region of interest" description="Disordered" evidence="1">
    <location>
        <begin position="163"/>
        <end position="189"/>
    </location>
</feature>
<reference evidence="2 3" key="1">
    <citation type="submission" date="2014-11" db="EMBL/GenBank/DDBJ databases">
        <authorList>
            <person name="Zhu J."/>
            <person name="Qi W."/>
            <person name="Song R."/>
        </authorList>
    </citation>
    <scope>NUCLEOTIDE SEQUENCE [LARGE SCALE GENOMIC DNA]</scope>
</reference>
<accession>A0A0G4EZN0</accession>
<gene>
    <name evidence="2" type="ORF">Vbra_21136</name>
</gene>
<feature type="region of interest" description="Disordered" evidence="1">
    <location>
        <begin position="58"/>
        <end position="77"/>
    </location>
</feature>
<sequence length="488" mass="53897">MTYLFKSTILLRTQAEAYLSLSFLLDRCLVPSYRAVRLEADEQIFNWTYQRMHGTATSGSWSRAPGPTPLTPPHTVQGNEKKTVARRDLLGWPVPNCSSAHYTEDIRGRMLQGLLLPYGGKIQLESDLKAERDKCFRMSIPCSAEIANLDWLGHLSLVWNGPGHRDGSSKPSHKPTFGQEEQDKAAGARAGANPVLFGDRICSHLAACSVNQPRHHRRQCARVGAQGQLREGVGAQTPVFAGRGGRTVRRPTTHRFFSQGRQQQATEGDGCQSAVLHEAAMLIKPLGPRRVDTGQPSEGGPCQSSEPAHDGRGKAASAVSRPDGRGKAASAVSRPSGMAQAMCVTIVSTTRTHMPTLWLPTTPSSHLFPSPHGAPTSTRGVLTRNCRERFFVPDDRDKRLDDNALFLEAACRIDECRHSDVTWLTIHSGLGIRYSRRLRVFKVHVTDRWGRTHHSKRIYPVEPPTQRKLDHAITKAVKECNGLAQLVE</sequence>
<keyword evidence="3" id="KW-1185">Reference proteome</keyword>
<protein>
    <submittedName>
        <fullName evidence="2">Uncharacterized protein</fullName>
    </submittedName>
</protein>
<feature type="region of interest" description="Disordered" evidence="1">
    <location>
        <begin position="286"/>
        <end position="334"/>
    </location>
</feature>
<dbReference type="Proteomes" id="UP000041254">
    <property type="component" value="Unassembled WGS sequence"/>
</dbReference>
<dbReference type="EMBL" id="CDMY01000352">
    <property type="protein sequence ID" value="CEM04469.1"/>
    <property type="molecule type" value="Genomic_DNA"/>
</dbReference>
<proteinExistence type="predicted"/>
<organism evidence="2 3">
    <name type="scientific">Vitrella brassicaformis (strain CCMP3155)</name>
    <dbReference type="NCBI Taxonomy" id="1169540"/>
    <lineage>
        <taxon>Eukaryota</taxon>
        <taxon>Sar</taxon>
        <taxon>Alveolata</taxon>
        <taxon>Colpodellida</taxon>
        <taxon>Vitrellaceae</taxon>
        <taxon>Vitrella</taxon>
    </lineage>
</organism>
<dbReference type="AlphaFoldDB" id="A0A0G4EZN0"/>
<name>A0A0G4EZN0_VITBC</name>
<dbReference type="VEuPathDB" id="CryptoDB:Vbra_21136"/>